<evidence type="ECO:0000256" key="11">
    <source>
        <dbReference type="ARBA" id="ARBA00023012"/>
    </source>
</evidence>
<evidence type="ECO:0000313" key="15">
    <source>
        <dbReference type="EMBL" id="NKE65933.1"/>
    </source>
</evidence>
<dbReference type="AlphaFoldDB" id="A0A7X6I623"/>
<dbReference type="Proteomes" id="UP000521868">
    <property type="component" value="Unassembled WGS sequence"/>
</dbReference>
<dbReference type="Pfam" id="PF02518">
    <property type="entry name" value="HATPase_c"/>
    <property type="match status" value="1"/>
</dbReference>
<keyword evidence="4" id="KW-0597">Phosphoprotein</keyword>
<dbReference type="InterPro" id="IPR036097">
    <property type="entry name" value="HisK_dim/P_sf"/>
</dbReference>
<accession>A0A7X6I623</accession>
<dbReference type="SUPFAM" id="SSF55874">
    <property type="entry name" value="ATPase domain of HSP90 chaperone/DNA topoisomerase II/histidine kinase"/>
    <property type="match status" value="1"/>
</dbReference>
<dbReference type="InterPro" id="IPR005467">
    <property type="entry name" value="His_kinase_dom"/>
</dbReference>
<evidence type="ECO:0000256" key="5">
    <source>
        <dbReference type="ARBA" id="ARBA00022679"/>
    </source>
</evidence>
<keyword evidence="11" id="KW-0902">Two-component regulatory system</keyword>
<evidence type="ECO:0000256" key="6">
    <source>
        <dbReference type="ARBA" id="ARBA00022692"/>
    </source>
</evidence>
<dbReference type="SMART" id="SM00388">
    <property type="entry name" value="HisKA"/>
    <property type="match status" value="1"/>
</dbReference>
<gene>
    <name evidence="15" type="ORF">RAMLITH_08885</name>
</gene>
<evidence type="ECO:0000313" key="16">
    <source>
        <dbReference type="Proteomes" id="UP000521868"/>
    </source>
</evidence>
<dbReference type="InterPro" id="IPR003594">
    <property type="entry name" value="HATPase_dom"/>
</dbReference>
<feature type="transmembrane region" description="Helical" evidence="13">
    <location>
        <begin position="180"/>
        <end position="198"/>
    </location>
</feature>
<dbReference type="EMBL" id="VTOX01000002">
    <property type="protein sequence ID" value="NKE65933.1"/>
    <property type="molecule type" value="Genomic_DNA"/>
</dbReference>
<evidence type="ECO:0000256" key="9">
    <source>
        <dbReference type="ARBA" id="ARBA00022840"/>
    </source>
</evidence>
<evidence type="ECO:0000259" key="14">
    <source>
        <dbReference type="PROSITE" id="PS50109"/>
    </source>
</evidence>
<evidence type="ECO:0000256" key="2">
    <source>
        <dbReference type="ARBA" id="ARBA00004141"/>
    </source>
</evidence>
<dbReference type="CDD" id="cd00082">
    <property type="entry name" value="HisKA"/>
    <property type="match status" value="1"/>
</dbReference>
<protein>
    <recommendedName>
        <fullName evidence="3">histidine kinase</fullName>
        <ecNumber evidence="3">2.7.13.3</ecNumber>
    </recommendedName>
</protein>
<comment type="catalytic activity">
    <reaction evidence="1">
        <text>ATP + protein L-histidine = ADP + protein N-phospho-L-histidine.</text>
        <dbReference type="EC" id="2.7.13.3"/>
    </reaction>
</comment>
<feature type="region of interest" description="Disordered" evidence="12">
    <location>
        <begin position="1"/>
        <end position="22"/>
    </location>
</feature>
<dbReference type="InterPro" id="IPR013727">
    <property type="entry name" value="2CSK_N"/>
</dbReference>
<evidence type="ECO:0000256" key="7">
    <source>
        <dbReference type="ARBA" id="ARBA00022741"/>
    </source>
</evidence>
<dbReference type="PROSITE" id="PS50109">
    <property type="entry name" value="HIS_KIN"/>
    <property type="match status" value="1"/>
</dbReference>
<dbReference type="Gene3D" id="1.20.5.1040">
    <property type="entry name" value="Sensor protein qsec"/>
    <property type="match status" value="2"/>
</dbReference>
<name>A0A7X6I623_9BURK</name>
<evidence type="ECO:0000256" key="10">
    <source>
        <dbReference type="ARBA" id="ARBA00022989"/>
    </source>
</evidence>
<dbReference type="GO" id="GO:0005524">
    <property type="term" value="F:ATP binding"/>
    <property type="evidence" value="ECO:0007669"/>
    <property type="project" value="UniProtKB-KW"/>
</dbReference>
<evidence type="ECO:0000256" key="3">
    <source>
        <dbReference type="ARBA" id="ARBA00012438"/>
    </source>
</evidence>
<keyword evidence="5" id="KW-0808">Transferase</keyword>
<reference evidence="15 16" key="1">
    <citation type="journal article" date="2020" name="Nature">
        <title>Bacterial chemolithoautotrophy via manganese oxidation.</title>
        <authorList>
            <person name="Yu H."/>
            <person name="Leadbetter J.R."/>
        </authorList>
    </citation>
    <scope>NUCLEOTIDE SEQUENCE [LARGE SCALE GENOMIC DNA]</scope>
    <source>
        <strain evidence="15 16">RBP-1</strain>
    </source>
</reference>
<dbReference type="GO" id="GO:0000155">
    <property type="term" value="F:phosphorelay sensor kinase activity"/>
    <property type="evidence" value="ECO:0007669"/>
    <property type="project" value="InterPro"/>
</dbReference>
<keyword evidence="8 15" id="KW-0418">Kinase</keyword>
<dbReference type="EC" id="2.7.13.3" evidence="3"/>
<keyword evidence="9" id="KW-0067">ATP-binding</keyword>
<comment type="subcellular location">
    <subcellularLocation>
        <location evidence="2">Membrane</location>
        <topology evidence="2">Multi-pass membrane protein</topology>
    </subcellularLocation>
</comment>
<keyword evidence="10 13" id="KW-1133">Transmembrane helix</keyword>
<keyword evidence="7" id="KW-0547">Nucleotide-binding</keyword>
<feature type="domain" description="Histidine kinase" evidence="14">
    <location>
        <begin position="259"/>
        <end position="476"/>
    </location>
</feature>
<dbReference type="Pfam" id="PF00512">
    <property type="entry name" value="HisKA"/>
    <property type="match status" value="1"/>
</dbReference>
<keyword evidence="16" id="KW-1185">Reference proteome</keyword>
<dbReference type="InterPro" id="IPR050428">
    <property type="entry name" value="TCS_sensor_his_kinase"/>
</dbReference>
<dbReference type="Gene3D" id="3.30.565.10">
    <property type="entry name" value="Histidine kinase-like ATPase, C-terminal domain"/>
    <property type="match status" value="1"/>
</dbReference>
<dbReference type="SMART" id="SM00387">
    <property type="entry name" value="HATPase_c"/>
    <property type="match status" value="1"/>
</dbReference>
<dbReference type="PANTHER" id="PTHR45436">
    <property type="entry name" value="SENSOR HISTIDINE KINASE YKOH"/>
    <property type="match status" value="1"/>
</dbReference>
<dbReference type="Gene3D" id="1.10.287.130">
    <property type="match status" value="1"/>
</dbReference>
<dbReference type="SUPFAM" id="SSF47384">
    <property type="entry name" value="Homodimeric domain of signal transducing histidine kinase"/>
    <property type="match status" value="1"/>
</dbReference>
<dbReference type="InterPro" id="IPR036890">
    <property type="entry name" value="HATPase_C_sf"/>
</dbReference>
<feature type="transmembrane region" description="Helical" evidence="13">
    <location>
        <begin position="32"/>
        <end position="52"/>
    </location>
</feature>
<dbReference type="InterPro" id="IPR003661">
    <property type="entry name" value="HisK_dim/P_dom"/>
</dbReference>
<evidence type="ECO:0000256" key="8">
    <source>
        <dbReference type="ARBA" id="ARBA00022777"/>
    </source>
</evidence>
<sequence>MSPARLPEGADSLPEGQGRRPKGAPLSLQRRLMLYLLLSAPLVWLMAVAVSVNRAQHDVNELFDSELIRLARQVQVMLVPAAGNAKAPAAVVRGAGIGEADLSDFAIAVWDAGGQLYLADREGGELPRRPGTAGFVSEQLHGELWRVYYLPSASGDWLVAAGQKAYERDELVYDLTISQVLPWLLVLPLLLAALAWAVRRALAPVVAIANDLEQRDAANLQPLPMQAAPAELTPLLHAINAQFARVDALLTRERRFTADAAHEMRTPLAVLRAQWDVVRRARDERERGEAQARFSAGLDRMDRLVTQMLALSRVDSRAAAAQTAPWEHEVDWPAVVEQAMSECLPLAERRRIEFACEWPPVPREALPLLGDAELLAVMLRNLLDNAARYAPPGTLVTVRFSRDRLEVENAGVALEPAELERLGERFRRPVGQQESGSGLGISIVQRIAALHGLAVRFGPREDGTGMKVVVRFAAAASS</sequence>
<evidence type="ECO:0000256" key="4">
    <source>
        <dbReference type="ARBA" id="ARBA00022553"/>
    </source>
</evidence>
<evidence type="ECO:0000256" key="12">
    <source>
        <dbReference type="SAM" id="MobiDB-lite"/>
    </source>
</evidence>
<dbReference type="Pfam" id="PF08521">
    <property type="entry name" value="2CSK_N"/>
    <property type="match status" value="1"/>
</dbReference>
<proteinExistence type="predicted"/>
<evidence type="ECO:0000256" key="1">
    <source>
        <dbReference type="ARBA" id="ARBA00000085"/>
    </source>
</evidence>
<comment type="caution">
    <text evidence="15">The sequence shown here is derived from an EMBL/GenBank/DDBJ whole genome shotgun (WGS) entry which is preliminary data.</text>
</comment>
<keyword evidence="13" id="KW-0472">Membrane</keyword>
<evidence type="ECO:0000256" key="13">
    <source>
        <dbReference type="SAM" id="Phobius"/>
    </source>
</evidence>
<organism evidence="15 16">
    <name type="scientific">Ramlibacter lithotrophicus</name>
    <dbReference type="NCBI Taxonomy" id="2606681"/>
    <lineage>
        <taxon>Bacteria</taxon>
        <taxon>Pseudomonadati</taxon>
        <taxon>Pseudomonadota</taxon>
        <taxon>Betaproteobacteria</taxon>
        <taxon>Burkholderiales</taxon>
        <taxon>Comamonadaceae</taxon>
        <taxon>Ramlibacter</taxon>
    </lineage>
</organism>
<dbReference type="PANTHER" id="PTHR45436:SF14">
    <property type="entry name" value="SENSOR PROTEIN QSEC"/>
    <property type="match status" value="1"/>
</dbReference>
<keyword evidence="6 13" id="KW-0812">Transmembrane</keyword>
<dbReference type="GO" id="GO:0005886">
    <property type="term" value="C:plasma membrane"/>
    <property type="evidence" value="ECO:0007669"/>
    <property type="project" value="TreeGrafter"/>
</dbReference>